<name>A0A2C5XUM3_9HYPO</name>
<accession>A0A2C5XUM3</accession>
<keyword evidence="3" id="KW-1185">Reference proteome</keyword>
<dbReference type="EMBL" id="NJES01000739">
    <property type="protein sequence ID" value="PHH69598.1"/>
    <property type="molecule type" value="Genomic_DNA"/>
</dbReference>
<reference evidence="2 3" key="1">
    <citation type="submission" date="2017-06" db="EMBL/GenBank/DDBJ databases">
        <title>Ant-infecting Ophiocordyceps genomes reveal a high diversity of potential behavioral manipulation genes and a possible major role for enterotoxins.</title>
        <authorList>
            <person name="De Bekker C."/>
            <person name="Evans H.C."/>
            <person name="Brachmann A."/>
            <person name="Hughes D.P."/>
        </authorList>
    </citation>
    <scope>NUCLEOTIDE SEQUENCE [LARGE SCALE GENOMIC DNA]</scope>
    <source>
        <strain evidence="2 3">Map16</strain>
    </source>
</reference>
<feature type="region of interest" description="Disordered" evidence="1">
    <location>
        <begin position="273"/>
        <end position="297"/>
    </location>
</feature>
<proteinExistence type="predicted"/>
<organism evidence="2 3">
    <name type="scientific">Ophiocordyceps camponoti-rufipedis</name>
    <dbReference type="NCBI Taxonomy" id="2004952"/>
    <lineage>
        <taxon>Eukaryota</taxon>
        <taxon>Fungi</taxon>
        <taxon>Dikarya</taxon>
        <taxon>Ascomycota</taxon>
        <taxon>Pezizomycotina</taxon>
        <taxon>Sordariomycetes</taxon>
        <taxon>Hypocreomycetidae</taxon>
        <taxon>Hypocreales</taxon>
        <taxon>Ophiocordycipitaceae</taxon>
        <taxon>Ophiocordyceps</taxon>
    </lineage>
</organism>
<comment type="caution">
    <text evidence="2">The sequence shown here is derived from an EMBL/GenBank/DDBJ whole genome shotgun (WGS) entry which is preliminary data.</text>
</comment>
<dbReference type="Proteomes" id="UP000226431">
    <property type="component" value="Unassembled WGS sequence"/>
</dbReference>
<evidence type="ECO:0000313" key="3">
    <source>
        <dbReference type="Proteomes" id="UP000226431"/>
    </source>
</evidence>
<dbReference type="AlphaFoldDB" id="A0A2C5XUM3"/>
<gene>
    <name evidence="2" type="ORF">CDD80_6619</name>
</gene>
<protein>
    <submittedName>
        <fullName evidence="2">Uncharacterized protein</fullName>
    </submittedName>
</protein>
<evidence type="ECO:0000313" key="2">
    <source>
        <dbReference type="EMBL" id="PHH69598.1"/>
    </source>
</evidence>
<evidence type="ECO:0000256" key="1">
    <source>
        <dbReference type="SAM" id="MobiDB-lite"/>
    </source>
</evidence>
<sequence>MAPAIADQIAYSDRQVFDLWNSVEFLRERGHKLTNILCDGQMEMPAFVSSTRDVFLRAVEKHWHYQIVKALRPLVRSISGQHLHDIFDILQHRLSLSSQENSWPCSHWVGKEASRGNVPAYFCARIMWPDQMSLISTNFEKYWILPTVFYPPNYPVTKEVQTEVILKTIAKFKQGDDAVLAAMDFVHRYHRDYNVKYDNRGEFGAHVSQALMSMTFGYIPGKDCKFNLDIDIGKRDRACERMMQLTRYWCAPPFQREPSSHSWRPVGESDLIEVSDDESSDDKSMSAAPDSALSAQAQAVANPERSRLWSNDPPAGITDRALQEIFAKMESNHQAVLAQVEFNHQQLMGRLSFLEWRLRASAHVDFE</sequence>